<proteinExistence type="predicted"/>
<keyword evidence="2" id="KW-1185">Reference proteome</keyword>
<protein>
    <submittedName>
        <fullName evidence="1">Uncharacterized protein</fullName>
    </submittedName>
</protein>
<comment type="caution">
    <text evidence="1">The sequence shown here is derived from an EMBL/GenBank/DDBJ whole genome shotgun (WGS) entry which is preliminary data.</text>
</comment>
<organism evidence="1 2">
    <name type="scientific">Buddleja alternifolia</name>
    <dbReference type="NCBI Taxonomy" id="168488"/>
    <lineage>
        <taxon>Eukaryota</taxon>
        <taxon>Viridiplantae</taxon>
        <taxon>Streptophyta</taxon>
        <taxon>Embryophyta</taxon>
        <taxon>Tracheophyta</taxon>
        <taxon>Spermatophyta</taxon>
        <taxon>Magnoliopsida</taxon>
        <taxon>eudicotyledons</taxon>
        <taxon>Gunneridae</taxon>
        <taxon>Pentapetalae</taxon>
        <taxon>asterids</taxon>
        <taxon>lamiids</taxon>
        <taxon>Lamiales</taxon>
        <taxon>Scrophulariaceae</taxon>
        <taxon>Buddlejeae</taxon>
        <taxon>Buddleja</taxon>
    </lineage>
</organism>
<sequence>MEWKLRPDLIHDQDKIPWNDSQFSAVFGHVLEVSLDSDSFAPITTILWDNEDLFQKFGPGNFENYSEMVAFFPQELRELFMVPKLQINSLKKELRSLVIVLGDTSLLGAEIEQVENILAEFEAVANEAGSLVHSFFFATDDISRLSVISWNRLSN</sequence>
<evidence type="ECO:0000313" key="1">
    <source>
        <dbReference type="EMBL" id="KAG8381125.1"/>
    </source>
</evidence>
<dbReference type="EMBL" id="WHWC01000006">
    <property type="protein sequence ID" value="KAG8381125.1"/>
    <property type="molecule type" value="Genomic_DNA"/>
</dbReference>
<dbReference type="Proteomes" id="UP000826271">
    <property type="component" value="Unassembled WGS sequence"/>
</dbReference>
<evidence type="ECO:0000313" key="2">
    <source>
        <dbReference type="Proteomes" id="UP000826271"/>
    </source>
</evidence>
<dbReference type="AlphaFoldDB" id="A0AAV6XI67"/>
<gene>
    <name evidence="1" type="ORF">BUALT_Bualt06G0089900</name>
</gene>
<name>A0AAV6XI67_9LAMI</name>
<reference evidence="1" key="1">
    <citation type="submission" date="2019-10" db="EMBL/GenBank/DDBJ databases">
        <authorList>
            <person name="Zhang R."/>
            <person name="Pan Y."/>
            <person name="Wang J."/>
            <person name="Ma R."/>
            <person name="Yu S."/>
        </authorList>
    </citation>
    <scope>NUCLEOTIDE SEQUENCE</scope>
    <source>
        <strain evidence="1">LA-IB0</strain>
        <tissue evidence="1">Leaf</tissue>
    </source>
</reference>
<accession>A0AAV6XI67</accession>